<dbReference type="GO" id="GO:0008353">
    <property type="term" value="F:RNA polymerase II CTD heptapeptide repeat kinase activity"/>
    <property type="evidence" value="ECO:0007669"/>
    <property type="project" value="TreeGrafter"/>
</dbReference>
<reference evidence="9" key="1">
    <citation type="journal article" date="2021" name="Front. Plant Sci.">
        <title>Chromosome-Scale Genome Assembly for Chinese Sour Jujube and Insights Into Its Genome Evolution and Domestication Signature.</title>
        <authorList>
            <person name="Shen L.-Y."/>
            <person name="Luo H."/>
            <person name="Wang X.-L."/>
            <person name="Wang X.-M."/>
            <person name="Qiu X.-J."/>
            <person name="Liu H."/>
            <person name="Zhou S.-S."/>
            <person name="Jia K.-H."/>
            <person name="Nie S."/>
            <person name="Bao Y.-T."/>
            <person name="Zhang R.-G."/>
            <person name="Yun Q.-Z."/>
            <person name="Chai Y.-H."/>
            <person name="Lu J.-Y."/>
            <person name="Li Y."/>
            <person name="Zhao S.-W."/>
            <person name="Mao J.-F."/>
            <person name="Jia S.-G."/>
            <person name="Mao Y.-M."/>
        </authorList>
    </citation>
    <scope>NUCLEOTIDE SEQUENCE</scope>
    <source>
        <strain evidence="9">AT0</strain>
        <tissue evidence="9">Leaf</tissue>
    </source>
</reference>
<gene>
    <name evidence="9" type="ORF">FEM48_Zijuj06G0186900</name>
</gene>
<feature type="compositionally biased region" description="Low complexity" evidence="7">
    <location>
        <begin position="477"/>
        <end position="493"/>
    </location>
</feature>
<dbReference type="InterPro" id="IPR011009">
    <property type="entry name" value="Kinase-like_dom_sf"/>
</dbReference>
<evidence type="ECO:0000256" key="4">
    <source>
        <dbReference type="ARBA" id="ARBA00022777"/>
    </source>
</evidence>
<evidence type="ECO:0000256" key="3">
    <source>
        <dbReference type="ARBA" id="ARBA00022741"/>
    </source>
</evidence>
<dbReference type="CDD" id="cd07840">
    <property type="entry name" value="STKc_CDK9_like"/>
    <property type="match status" value="1"/>
</dbReference>
<dbReference type="AlphaFoldDB" id="A0A978VAZ3"/>
<comment type="caution">
    <text evidence="9">The sequence shown here is derived from an EMBL/GenBank/DDBJ whole genome shotgun (WGS) entry which is preliminary data.</text>
</comment>
<dbReference type="GO" id="GO:0005634">
    <property type="term" value="C:nucleus"/>
    <property type="evidence" value="ECO:0007669"/>
    <property type="project" value="TreeGrafter"/>
</dbReference>
<dbReference type="InterPro" id="IPR017441">
    <property type="entry name" value="Protein_kinase_ATP_BS"/>
</dbReference>
<dbReference type="InterPro" id="IPR008271">
    <property type="entry name" value="Ser/Thr_kinase_AS"/>
</dbReference>
<keyword evidence="2" id="KW-0808">Transferase</keyword>
<dbReference type="PANTHER" id="PTHR24056">
    <property type="entry name" value="CELL DIVISION PROTEIN KINASE"/>
    <property type="match status" value="1"/>
</dbReference>
<dbReference type="Gene3D" id="1.10.510.10">
    <property type="entry name" value="Transferase(Phosphotransferase) domain 1"/>
    <property type="match status" value="1"/>
</dbReference>
<keyword evidence="4" id="KW-0418">Kinase</keyword>
<protein>
    <recommendedName>
        <fullName evidence="8">Protein kinase domain-containing protein</fullName>
    </recommendedName>
</protein>
<dbReference type="FunFam" id="1.10.510.10:FF:000620">
    <property type="entry name" value="Putative serine/threonine-protein kinase"/>
    <property type="match status" value="1"/>
</dbReference>
<dbReference type="Gene3D" id="3.30.200.20">
    <property type="entry name" value="Phosphorylase Kinase, domain 1"/>
    <property type="match status" value="1"/>
</dbReference>
<dbReference type="GO" id="GO:0005524">
    <property type="term" value="F:ATP binding"/>
    <property type="evidence" value="ECO:0007669"/>
    <property type="project" value="UniProtKB-UniRule"/>
</dbReference>
<feature type="compositionally biased region" description="Low complexity" evidence="7">
    <location>
        <begin position="59"/>
        <end position="70"/>
    </location>
</feature>
<evidence type="ECO:0000256" key="2">
    <source>
        <dbReference type="ARBA" id="ARBA00022679"/>
    </source>
</evidence>
<feature type="compositionally biased region" description="Basic and acidic residues" evidence="7">
    <location>
        <begin position="44"/>
        <end position="57"/>
    </location>
</feature>
<feature type="compositionally biased region" description="Basic and acidic residues" evidence="7">
    <location>
        <begin position="555"/>
        <end position="570"/>
    </location>
</feature>
<dbReference type="GO" id="GO:0032968">
    <property type="term" value="P:positive regulation of transcription elongation by RNA polymerase II"/>
    <property type="evidence" value="ECO:0007669"/>
    <property type="project" value="TreeGrafter"/>
</dbReference>
<feature type="region of interest" description="Disordered" evidence="7">
    <location>
        <begin position="24"/>
        <end position="70"/>
    </location>
</feature>
<evidence type="ECO:0000313" key="9">
    <source>
        <dbReference type="EMBL" id="KAH7525078.1"/>
    </source>
</evidence>
<evidence type="ECO:0000313" key="10">
    <source>
        <dbReference type="Proteomes" id="UP000813462"/>
    </source>
</evidence>
<keyword evidence="3 6" id="KW-0547">Nucleotide-binding</keyword>
<dbReference type="SUPFAM" id="SSF56112">
    <property type="entry name" value="Protein kinase-like (PK-like)"/>
    <property type="match status" value="1"/>
</dbReference>
<dbReference type="SMART" id="SM00220">
    <property type="entry name" value="S_TKc"/>
    <property type="match status" value="1"/>
</dbReference>
<evidence type="ECO:0000256" key="1">
    <source>
        <dbReference type="ARBA" id="ARBA00006485"/>
    </source>
</evidence>
<dbReference type="Pfam" id="PF00069">
    <property type="entry name" value="Pkinase"/>
    <property type="match status" value="1"/>
</dbReference>
<feature type="compositionally biased region" description="Basic residues" evidence="7">
    <location>
        <begin position="434"/>
        <end position="451"/>
    </location>
</feature>
<dbReference type="InterPro" id="IPR050108">
    <property type="entry name" value="CDK"/>
</dbReference>
<feature type="compositionally biased region" description="Polar residues" evidence="7">
    <location>
        <begin position="506"/>
        <end position="524"/>
    </location>
</feature>
<dbReference type="GO" id="GO:0000307">
    <property type="term" value="C:cyclin-dependent protein kinase holoenzyme complex"/>
    <property type="evidence" value="ECO:0007669"/>
    <property type="project" value="TreeGrafter"/>
</dbReference>
<sequence>MGCVQAKPSMNSSPKGLEKLKLESGYVGKGGFDGPRRSTGQRYPHRESSRRYRDEPRLNNVEFGGNNGNVEGDEKLVGKDGNLSKGLSIGEEELVGGWPKWLTDNIPRDVLAGLVPKSAESYHKLDKVGQGTYSNVYKARDRDTGKIVALKKVRFDTSEPESVKFMAREIMILQKLDHPNIVKLEGLATSRMQYSLYLVFEFMQSDLARIISRPEGLTEPQVKCYMHQLLSGLQHCHDRGILHRDIKGSNLLIDKNGMLKIADFGLANYYNRKRPLTNRVVTLWYRAPELLLGATNYGVGIDLWSAGCLFAEMFLGRPIMPGRTEVEQLHRIFKLCGTPSEEYWKRLKLSTTFRPPKSYKPSLQEAFRDFPQSSLGLLNILLALDPAYRGCASSALQNKFFSTSPLACDLSDLPVIYNEVDELDQANEWRNYSKSKMKRRSRTQRERRIKHVSREKPEDSVTSKEEMEKTAERNTQSEEPGSTTSSTSGQKESPYFSLSPIIPSGQKMSQRNQGYPNGTKNNKNLPPLPKSKSRITDYKKESNMYRANRVSRSTSTREFRNLDKMENLEL</sequence>
<evidence type="ECO:0000256" key="5">
    <source>
        <dbReference type="ARBA" id="ARBA00022840"/>
    </source>
</evidence>
<evidence type="ECO:0000259" key="8">
    <source>
        <dbReference type="PROSITE" id="PS50011"/>
    </source>
</evidence>
<dbReference type="InterPro" id="IPR000719">
    <property type="entry name" value="Prot_kinase_dom"/>
</dbReference>
<feature type="compositionally biased region" description="Basic and acidic residues" evidence="7">
    <location>
        <begin position="534"/>
        <end position="543"/>
    </location>
</feature>
<dbReference type="PROSITE" id="PS00108">
    <property type="entry name" value="PROTEIN_KINASE_ST"/>
    <property type="match status" value="1"/>
</dbReference>
<dbReference type="EMBL" id="JAEACU010000006">
    <property type="protein sequence ID" value="KAH7525078.1"/>
    <property type="molecule type" value="Genomic_DNA"/>
</dbReference>
<name>A0A978VAZ3_ZIZJJ</name>
<dbReference type="OrthoDB" id="1732493at2759"/>
<feature type="domain" description="Protein kinase" evidence="8">
    <location>
        <begin position="122"/>
        <end position="401"/>
    </location>
</feature>
<evidence type="ECO:0000256" key="6">
    <source>
        <dbReference type="PROSITE-ProRule" id="PRU10141"/>
    </source>
</evidence>
<feature type="compositionally biased region" description="Basic and acidic residues" evidence="7">
    <location>
        <begin position="452"/>
        <end position="476"/>
    </location>
</feature>
<feature type="binding site" evidence="6">
    <location>
        <position position="151"/>
    </location>
    <ligand>
        <name>ATP</name>
        <dbReference type="ChEBI" id="CHEBI:30616"/>
    </ligand>
</feature>
<keyword evidence="5 6" id="KW-0067">ATP-binding</keyword>
<dbReference type="PANTHER" id="PTHR24056:SF425">
    <property type="entry name" value="PROTEIN KINASE DOMAIN-CONTAINING PROTEIN"/>
    <property type="match status" value="1"/>
</dbReference>
<proteinExistence type="inferred from homology"/>
<dbReference type="Proteomes" id="UP000813462">
    <property type="component" value="Unassembled WGS sequence"/>
</dbReference>
<feature type="region of interest" description="Disordered" evidence="7">
    <location>
        <begin position="434"/>
        <end position="570"/>
    </location>
</feature>
<accession>A0A978VAZ3</accession>
<evidence type="ECO:0000256" key="7">
    <source>
        <dbReference type="SAM" id="MobiDB-lite"/>
    </source>
</evidence>
<dbReference type="FunFam" id="3.30.200.20:FF:000021">
    <property type="entry name" value="probable serine/threonine-protein kinase At1g54610"/>
    <property type="match status" value="1"/>
</dbReference>
<comment type="similarity">
    <text evidence="1">Belongs to the protein kinase superfamily. CMGC Ser/Thr protein kinase family. CDC2/CDKX subfamily.</text>
</comment>
<organism evidence="9 10">
    <name type="scientific">Ziziphus jujuba var. spinosa</name>
    <dbReference type="NCBI Taxonomy" id="714518"/>
    <lineage>
        <taxon>Eukaryota</taxon>
        <taxon>Viridiplantae</taxon>
        <taxon>Streptophyta</taxon>
        <taxon>Embryophyta</taxon>
        <taxon>Tracheophyta</taxon>
        <taxon>Spermatophyta</taxon>
        <taxon>Magnoliopsida</taxon>
        <taxon>eudicotyledons</taxon>
        <taxon>Gunneridae</taxon>
        <taxon>Pentapetalae</taxon>
        <taxon>rosids</taxon>
        <taxon>fabids</taxon>
        <taxon>Rosales</taxon>
        <taxon>Rhamnaceae</taxon>
        <taxon>Paliureae</taxon>
        <taxon>Ziziphus</taxon>
    </lineage>
</organism>
<dbReference type="PROSITE" id="PS00107">
    <property type="entry name" value="PROTEIN_KINASE_ATP"/>
    <property type="match status" value="1"/>
</dbReference>
<dbReference type="PROSITE" id="PS50011">
    <property type="entry name" value="PROTEIN_KINASE_DOM"/>
    <property type="match status" value="1"/>
</dbReference>